<keyword evidence="4" id="KW-0597">Phosphoprotein</keyword>
<dbReference type="InterPro" id="IPR036097">
    <property type="entry name" value="HisK_dim/P_sf"/>
</dbReference>
<comment type="catalytic activity">
    <reaction evidence="1">
        <text>ATP + protein L-histidine = ADP + protein N-phospho-L-histidine.</text>
        <dbReference type="EC" id="2.7.13.3"/>
    </reaction>
</comment>
<evidence type="ECO:0000259" key="11">
    <source>
        <dbReference type="PROSITE" id="PS50885"/>
    </source>
</evidence>
<dbReference type="PROSITE" id="PS50109">
    <property type="entry name" value="HIS_KIN"/>
    <property type="match status" value="1"/>
</dbReference>
<evidence type="ECO:0000259" key="10">
    <source>
        <dbReference type="PROSITE" id="PS50109"/>
    </source>
</evidence>
<keyword evidence="9" id="KW-0812">Transmembrane</keyword>
<evidence type="ECO:0000256" key="5">
    <source>
        <dbReference type="ARBA" id="ARBA00022679"/>
    </source>
</evidence>
<dbReference type="Pfam" id="PF02518">
    <property type="entry name" value="HATPase_c"/>
    <property type="match status" value="1"/>
</dbReference>
<feature type="transmembrane region" description="Helical" evidence="9">
    <location>
        <begin position="15"/>
        <end position="37"/>
    </location>
</feature>
<dbReference type="EMBL" id="LTAY01000037">
    <property type="protein sequence ID" value="OPX48012.1"/>
    <property type="molecule type" value="Genomic_DNA"/>
</dbReference>
<dbReference type="SMART" id="SM00388">
    <property type="entry name" value="HisKA"/>
    <property type="match status" value="1"/>
</dbReference>
<organism evidence="12 13">
    <name type="scientific">Clostridium thermobutyricum DSM 4928</name>
    <dbReference type="NCBI Taxonomy" id="1121339"/>
    <lineage>
        <taxon>Bacteria</taxon>
        <taxon>Bacillati</taxon>
        <taxon>Bacillota</taxon>
        <taxon>Clostridia</taxon>
        <taxon>Eubacteriales</taxon>
        <taxon>Clostridiaceae</taxon>
        <taxon>Clostridium</taxon>
    </lineage>
</organism>
<dbReference type="SMART" id="SM00387">
    <property type="entry name" value="HATPase_c"/>
    <property type="match status" value="1"/>
</dbReference>
<dbReference type="Gene3D" id="3.30.565.10">
    <property type="entry name" value="Histidine kinase-like ATPase, C-terminal domain"/>
    <property type="match status" value="1"/>
</dbReference>
<evidence type="ECO:0000256" key="1">
    <source>
        <dbReference type="ARBA" id="ARBA00000085"/>
    </source>
</evidence>
<accession>A0A1V4SX56</accession>
<keyword evidence="8" id="KW-0175">Coiled coil</keyword>
<evidence type="ECO:0000313" key="13">
    <source>
        <dbReference type="Proteomes" id="UP000191448"/>
    </source>
</evidence>
<comment type="caution">
    <text evidence="12">The sequence shown here is derived from an EMBL/GenBank/DDBJ whole genome shotgun (WGS) entry which is preliminary data.</text>
</comment>
<evidence type="ECO:0000256" key="3">
    <source>
        <dbReference type="ARBA" id="ARBA00012438"/>
    </source>
</evidence>
<dbReference type="InterPro" id="IPR003594">
    <property type="entry name" value="HATPase_dom"/>
</dbReference>
<dbReference type="SUPFAM" id="SSF158472">
    <property type="entry name" value="HAMP domain-like"/>
    <property type="match status" value="1"/>
</dbReference>
<dbReference type="Gene3D" id="1.10.287.130">
    <property type="match status" value="1"/>
</dbReference>
<keyword evidence="6" id="KW-0418">Kinase</keyword>
<keyword evidence="9" id="KW-1133">Transmembrane helix</keyword>
<proteinExistence type="predicted"/>
<dbReference type="GO" id="GO:0000155">
    <property type="term" value="F:phosphorelay sensor kinase activity"/>
    <property type="evidence" value="ECO:0007669"/>
    <property type="project" value="InterPro"/>
</dbReference>
<dbReference type="SUPFAM" id="SSF55874">
    <property type="entry name" value="ATPase domain of HSP90 chaperone/DNA topoisomerase II/histidine kinase"/>
    <property type="match status" value="1"/>
</dbReference>
<comment type="subcellular location">
    <subcellularLocation>
        <location evidence="2">Membrane</location>
    </subcellularLocation>
</comment>
<name>A0A1V4SX56_9CLOT</name>
<dbReference type="InterPro" id="IPR003661">
    <property type="entry name" value="HisK_dim/P_dom"/>
</dbReference>
<evidence type="ECO:0000256" key="2">
    <source>
        <dbReference type="ARBA" id="ARBA00004370"/>
    </source>
</evidence>
<gene>
    <name evidence="12" type="primary">phoR_3</name>
    <name evidence="12" type="ORF">CLTHE_15840</name>
</gene>
<evidence type="ECO:0000256" key="6">
    <source>
        <dbReference type="ARBA" id="ARBA00022777"/>
    </source>
</evidence>
<dbReference type="AlphaFoldDB" id="A0A1V4SX56"/>
<dbReference type="PANTHER" id="PTHR45453:SF3">
    <property type="entry name" value="HISTIDINE KINASE"/>
    <property type="match status" value="1"/>
</dbReference>
<dbReference type="FunFam" id="1.10.287.130:FF:000001">
    <property type="entry name" value="Two-component sensor histidine kinase"/>
    <property type="match status" value="1"/>
</dbReference>
<evidence type="ECO:0000256" key="9">
    <source>
        <dbReference type="SAM" id="Phobius"/>
    </source>
</evidence>
<reference evidence="12 13" key="1">
    <citation type="submission" date="2016-02" db="EMBL/GenBank/DDBJ databases">
        <title>Genome sequence of Clostridium thermobutyricum DSM 4928.</title>
        <authorList>
            <person name="Poehlein A."/>
            <person name="Daniel R."/>
        </authorList>
    </citation>
    <scope>NUCLEOTIDE SEQUENCE [LARGE SCALE GENOMIC DNA]</scope>
    <source>
        <strain evidence="12 13">DSM 4928</strain>
    </source>
</reference>
<dbReference type="Gene3D" id="6.10.340.10">
    <property type="match status" value="1"/>
</dbReference>
<dbReference type="CDD" id="cd06225">
    <property type="entry name" value="HAMP"/>
    <property type="match status" value="1"/>
</dbReference>
<keyword evidence="5 12" id="KW-0808">Transferase</keyword>
<feature type="domain" description="Histidine kinase" evidence="10">
    <location>
        <begin position="285"/>
        <end position="502"/>
    </location>
</feature>
<dbReference type="PROSITE" id="PS50885">
    <property type="entry name" value="HAMP"/>
    <property type="match status" value="1"/>
</dbReference>
<dbReference type="InterPro" id="IPR003660">
    <property type="entry name" value="HAMP_dom"/>
</dbReference>
<protein>
    <recommendedName>
        <fullName evidence="3">histidine kinase</fullName>
        <ecNumber evidence="3">2.7.13.3</ecNumber>
    </recommendedName>
</protein>
<dbReference type="Pfam" id="PF00512">
    <property type="entry name" value="HisKA"/>
    <property type="match status" value="1"/>
</dbReference>
<dbReference type="InterPro" id="IPR036890">
    <property type="entry name" value="HATPase_C_sf"/>
</dbReference>
<dbReference type="RefSeq" id="WP_080022763.1">
    <property type="nucleotide sequence ID" value="NZ_LTAY01000037.1"/>
</dbReference>
<dbReference type="GO" id="GO:0016036">
    <property type="term" value="P:cellular response to phosphate starvation"/>
    <property type="evidence" value="ECO:0007669"/>
    <property type="project" value="TreeGrafter"/>
</dbReference>
<feature type="coiled-coil region" evidence="8">
    <location>
        <begin position="248"/>
        <end position="275"/>
    </location>
</feature>
<evidence type="ECO:0000256" key="7">
    <source>
        <dbReference type="ARBA" id="ARBA00023012"/>
    </source>
</evidence>
<dbReference type="SUPFAM" id="SSF47384">
    <property type="entry name" value="Homodimeric domain of signal transducing histidine kinase"/>
    <property type="match status" value="1"/>
</dbReference>
<dbReference type="GO" id="GO:0005886">
    <property type="term" value="C:plasma membrane"/>
    <property type="evidence" value="ECO:0007669"/>
    <property type="project" value="TreeGrafter"/>
</dbReference>
<dbReference type="Proteomes" id="UP000191448">
    <property type="component" value="Unassembled WGS sequence"/>
</dbReference>
<dbReference type="PANTHER" id="PTHR45453">
    <property type="entry name" value="PHOSPHATE REGULON SENSOR PROTEIN PHOR"/>
    <property type="match status" value="1"/>
</dbReference>
<evidence type="ECO:0000256" key="4">
    <source>
        <dbReference type="ARBA" id="ARBA00022553"/>
    </source>
</evidence>
<keyword evidence="9" id="KW-0472">Membrane</keyword>
<dbReference type="InterPro" id="IPR005467">
    <property type="entry name" value="His_kinase_dom"/>
</dbReference>
<dbReference type="SMART" id="SM00304">
    <property type="entry name" value="HAMP"/>
    <property type="match status" value="1"/>
</dbReference>
<dbReference type="OrthoDB" id="9762826at2"/>
<dbReference type="EC" id="2.7.13.3" evidence="3"/>
<evidence type="ECO:0000313" key="12">
    <source>
        <dbReference type="EMBL" id="OPX48012.1"/>
    </source>
</evidence>
<keyword evidence="7" id="KW-0902">Two-component regulatory system</keyword>
<feature type="domain" description="HAMP" evidence="11">
    <location>
        <begin position="204"/>
        <end position="256"/>
    </location>
</feature>
<dbReference type="CDD" id="cd00082">
    <property type="entry name" value="HisKA"/>
    <property type="match status" value="1"/>
</dbReference>
<dbReference type="InterPro" id="IPR050351">
    <property type="entry name" value="BphY/WalK/GraS-like"/>
</dbReference>
<dbReference type="GO" id="GO:0004721">
    <property type="term" value="F:phosphoprotein phosphatase activity"/>
    <property type="evidence" value="ECO:0007669"/>
    <property type="project" value="TreeGrafter"/>
</dbReference>
<sequence>MKFSLSKKLSLSKKIFFITFFILVTLLILILVAQTFIFESFYEKKKTDSLITAINKFKYEYTGHLSNNMQLYSALKNFEDVNGAKIAIFSLNGELKFIPGESYTDEHDLTILKSFCSDILKNKSVLYNILSQNKTVSTHFSGIEGQNIGIASAISTNSNNDSIILCVASIQPILEASNIISEFYIYIFIGAIILSILLSYCYSRQISRPLIQINNVAKKMSEMDFSERCNIKKEDEIGNLAKTFNFLSEKLESTLGELKEKNLKLEKDIEKERQLEVMRKDFIASVSHELKTPIGIIEGYAEGIKDGVVKGEDRDEYLQIIIDESQKMGKLVSNMLQLSKLESGAVTPQFEIFNINRLAKKIINTFSLECLEKNLSLEFIPKNEYSYIKGDVLQLNQVLTNLMSNAIKYTPENSEIKLSIESTDDNFVIIKLLNTNAFIPENEYDNLFNKFYRLDKSGNREKNSAGLGLAIVKNILDLHKFEYDLRSIEEGVLFTIKAPLEQVD</sequence>
<evidence type="ECO:0000256" key="8">
    <source>
        <dbReference type="SAM" id="Coils"/>
    </source>
</evidence>
<dbReference type="Pfam" id="PF00672">
    <property type="entry name" value="HAMP"/>
    <property type="match status" value="1"/>
</dbReference>
<feature type="transmembrane region" description="Helical" evidence="9">
    <location>
        <begin position="183"/>
        <end position="202"/>
    </location>
</feature>